<evidence type="ECO:0000313" key="1">
    <source>
        <dbReference type="EMBL" id="GII22649.1"/>
    </source>
</evidence>
<organism evidence="1 2">
    <name type="scientific">Planosporangium mesophilum</name>
    <dbReference type="NCBI Taxonomy" id="689768"/>
    <lineage>
        <taxon>Bacteria</taxon>
        <taxon>Bacillati</taxon>
        <taxon>Actinomycetota</taxon>
        <taxon>Actinomycetes</taxon>
        <taxon>Micromonosporales</taxon>
        <taxon>Micromonosporaceae</taxon>
        <taxon>Planosporangium</taxon>
    </lineage>
</organism>
<dbReference type="InterPro" id="IPR022536">
    <property type="entry name" value="EspC"/>
</dbReference>
<dbReference type="EMBL" id="BOON01000019">
    <property type="protein sequence ID" value="GII22649.1"/>
    <property type="molecule type" value="Genomic_DNA"/>
</dbReference>
<dbReference type="AlphaFoldDB" id="A0A8J3TD64"/>
<dbReference type="GO" id="GO:0009306">
    <property type="term" value="P:protein secretion"/>
    <property type="evidence" value="ECO:0007669"/>
    <property type="project" value="InterPro"/>
</dbReference>
<sequence length="118" mass="12344">MPRVSADGGLVQFPVDVVRQHAGSVDQVSEAVETARSAVREVTMDTQAYGLLCQFLPALLSPVFELGAEALHSSVDALRETAADLRTAAVNTVGTDVSSAQRIGAAGESGRPRLELPL</sequence>
<evidence type="ECO:0008006" key="3">
    <source>
        <dbReference type="Google" id="ProtNLM"/>
    </source>
</evidence>
<reference evidence="1" key="1">
    <citation type="submission" date="2021-01" db="EMBL/GenBank/DDBJ databases">
        <title>Whole genome shotgun sequence of Planosporangium mesophilum NBRC 109066.</title>
        <authorList>
            <person name="Komaki H."/>
            <person name="Tamura T."/>
        </authorList>
    </citation>
    <scope>NUCLEOTIDE SEQUENCE</scope>
    <source>
        <strain evidence="1">NBRC 109066</strain>
    </source>
</reference>
<proteinExistence type="predicted"/>
<dbReference type="Pfam" id="PF10824">
    <property type="entry name" value="T7SS_ESX_EspC"/>
    <property type="match status" value="1"/>
</dbReference>
<protein>
    <recommendedName>
        <fullName evidence="3">ESX-1 secretion-associated protein</fullName>
    </recommendedName>
</protein>
<accession>A0A8J3TD64</accession>
<comment type="caution">
    <text evidence="1">The sequence shown here is derived from an EMBL/GenBank/DDBJ whole genome shotgun (WGS) entry which is preliminary data.</text>
</comment>
<name>A0A8J3TD64_9ACTN</name>
<keyword evidence="2" id="KW-1185">Reference proteome</keyword>
<evidence type="ECO:0000313" key="2">
    <source>
        <dbReference type="Proteomes" id="UP000599074"/>
    </source>
</evidence>
<dbReference type="Proteomes" id="UP000599074">
    <property type="component" value="Unassembled WGS sequence"/>
</dbReference>
<gene>
    <name evidence="1" type="ORF">Pme01_22460</name>
</gene>